<feature type="domain" description="DUF4329" evidence="2">
    <location>
        <begin position="28"/>
        <end position="142"/>
    </location>
</feature>
<sequence>MLVAFALMALTLLLAQPAVTLPPDEDVAAAKDWLVRVQRLSFATDREYCGYLGHTADGAILVTEMVRGGHDGCTPAMPDSQVSLIASLHSHGAYDPDVPAEFPTSRDMESDAREGVNGYISTPGGRLWYIDSTAMIAVQVCGLGCLPQDPAFHPGDDGAIRSRYTHDGLRMLEIPD</sequence>
<comment type="caution">
    <text evidence="3">The sequence shown here is derived from an EMBL/GenBank/DDBJ whole genome shotgun (WGS) entry which is preliminary data.</text>
</comment>
<keyword evidence="4" id="KW-1185">Reference proteome</keyword>
<evidence type="ECO:0000313" key="3">
    <source>
        <dbReference type="EMBL" id="MDU9004972.1"/>
    </source>
</evidence>
<proteinExistence type="predicted"/>
<evidence type="ECO:0000313" key="4">
    <source>
        <dbReference type="Proteomes" id="UP001255416"/>
    </source>
</evidence>
<organism evidence="3 4">
    <name type="scientific">Sedimentitalea todarodis</name>
    <dbReference type="NCBI Taxonomy" id="1631240"/>
    <lineage>
        <taxon>Bacteria</taxon>
        <taxon>Pseudomonadati</taxon>
        <taxon>Pseudomonadota</taxon>
        <taxon>Alphaproteobacteria</taxon>
        <taxon>Rhodobacterales</taxon>
        <taxon>Paracoccaceae</taxon>
        <taxon>Sedimentitalea</taxon>
    </lineage>
</organism>
<accession>A0ABU3VFL4</accession>
<gene>
    <name evidence="3" type="ORF">QO231_14050</name>
</gene>
<dbReference type="RefSeq" id="WP_316777492.1">
    <property type="nucleotide sequence ID" value="NZ_JASMWN010000011.1"/>
</dbReference>
<dbReference type="InterPro" id="IPR025479">
    <property type="entry name" value="DUF4329"/>
</dbReference>
<protein>
    <submittedName>
        <fullName evidence="3">DUF4329 domain-containing protein</fullName>
    </submittedName>
</protein>
<dbReference type="EMBL" id="JASMWN010000011">
    <property type="protein sequence ID" value="MDU9004972.1"/>
    <property type="molecule type" value="Genomic_DNA"/>
</dbReference>
<dbReference type="Proteomes" id="UP001255416">
    <property type="component" value="Unassembled WGS sequence"/>
</dbReference>
<evidence type="ECO:0000259" key="2">
    <source>
        <dbReference type="Pfam" id="PF14220"/>
    </source>
</evidence>
<reference evidence="4" key="1">
    <citation type="submission" date="2023-05" db="EMBL/GenBank/DDBJ databases">
        <title>Sedimentitalea sp. nov. JM2-8.</title>
        <authorList>
            <person name="Huang J."/>
        </authorList>
    </citation>
    <scope>NUCLEOTIDE SEQUENCE [LARGE SCALE GENOMIC DNA]</scope>
    <source>
        <strain evidence="4">KHS03</strain>
    </source>
</reference>
<keyword evidence="1" id="KW-0732">Signal</keyword>
<feature type="signal peptide" evidence="1">
    <location>
        <begin position="1"/>
        <end position="20"/>
    </location>
</feature>
<feature type="chain" id="PRO_5046472035" evidence="1">
    <location>
        <begin position="21"/>
        <end position="176"/>
    </location>
</feature>
<dbReference type="Pfam" id="PF14220">
    <property type="entry name" value="DUF4329"/>
    <property type="match status" value="1"/>
</dbReference>
<name>A0ABU3VFL4_9RHOB</name>
<evidence type="ECO:0000256" key="1">
    <source>
        <dbReference type="SAM" id="SignalP"/>
    </source>
</evidence>